<protein>
    <submittedName>
        <fullName evidence="8">WRKY transcription factor 75</fullName>
    </submittedName>
</protein>
<dbReference type="InterPro" id="IPR044810">
    <property type="entry name" value="WRKY_plant"/>
</dbReference>
<dbReference type="SUPFAM" id="SSF118290">
    <property type="entry name" value="WRKY DNA-binding domain"/>
    <property type="match status" value="1"/>
</dbReference>
<gene>
    <name evidence="8" type="ORF">Sradi_1140500</name>
</gene>
<reference evidence="8" key="1">
    <citation type="submission" date="2020-06" db="EMBL/GenBank/DDBJ databases">
        <authorList>
            <person name="Li T."/>
            <person name="Hu X."/>
            <person name="Zhang T."/>
            <person name="Song X."/>
            <person name="Zhang H."/>
            <person name="Dai N."/>
            <person name="Sheng W."/>
            <person name="Hou X."/>
            <person name="Wei L."/>
        </authorList>
    </citation>
    <scope>NUCLEOTIDE SEQUENCE</scope>
    <source>
        <strain evidence="8">G02</strain>
        <tissue evidence="8">Leaf</tissue>
    </source>
</reference>
<organism evidence="8">
    <name type="scientific">Sesamum radiatum</name>
    <name type="common">Black benniseed</name>
    <dbReference type="NCBI Taxonomy" id="300843"/>
    <lineage>
        <taxon>Eukaryota</taxon>
        <taxon>Viridiplantae</taxon>
        <taxon>Streptophyta</taxon>
        <taxon>Embryophyta</taxon>
        <taxon>Tracheophyta</taxon>
        <taxon>Spermatophyta</taxon>
        <taxon>Magnoliopsida</taxon>
        <taxon>eudicotyledons</taxon>
        <taxon>Gunneridae</taxon>
        <taxon>Pentapetalae</taxon>
        <taxon>asterids</taxon>
        <taxon>lamiids</taxon>
        <taxon>Lamiales</taxon>
        <taxon>Pedaliaceae</taxon>
        <taxon>Sesamum</taxon>
    </lineage>
</organism>
<evidence type="ECO:0000256" key="5">
    <source>
        <dbReference type="ARBA" id="ARBA00023242"/>
    </source>
</evidence>
<feature type="region of interest" description="Disordered" evidence="6">
    <location>
        <begin position="1"/>
        <end position="39"/>
    </location>
</feature>
<evidence type="ECO:0000256" key="4">
    <source>
        <dbReference type="ARBA" id="ARBA00023163"/>
    </source>
</evidence>
<evidence type="ECO:0000313" key="8">
    <source>
        <dbReference type="EMBL" id="KAL0426057.1"/>
    </source>
</evidence>
<evidence type="ECO:0000256" key="3">
    <source>
        <dbReference type="ARBA" id="ARBA00023125"/>
    </source>
</evidence>
<keyword evidence="2" id="KW-0805">Transcription regulation</keyword>
<dbReference type="PANTHER" id="PTHR31221:SF83">
    <property type="entry name" value="WRKY TRANSCRIPTION FACTOR 75-RELATED"/>
    <property type="match status" value="1"/>
</dbReference>
<comment type="caution">
    <text evidence="8">The sequence shown here is derived from an EMBL/GenBank/DDBJ whole genome shotgun (WGS) entry which is preliminary data.</text>
</comment>
<accession>A0AAW2V9Q8</accession>
<dbReference type="GO" id="GO:0043565">
    <property type="term" value="F:sequence-specific DNA binding"/>
    <property type="evidence" value="ECO:0007669"/>
    <property type="project" value="InterPro"/>
</dbReference>
<dbReference type="AlphaFoldDB" id="A0AAW2V9Q8"/>
<evidence type="ECO:0000256" key="6">
    <source>
        <dbReference type="SAM" id="MobiDB-lite"/>
    </source>
</evidence>
<evidence type="ECO:0000256" key="1">
    <source>
        <dbReference type="ARBA" id="ARBA00004123"/>
    </source>
</evidence>
<keyword evidence="4" id="KW-0804">Transcription</keyword>
<dbReference type="Pfam" id="PF03106">
    <property type="entry name" value="WRKY"/>
    <property type="match status" value="1"/>
</dbReference>
<feature type="domain" description="WRKY" evidence="7">
    <location>
        <begin position="113"/>
        <end position="139"/>
    </location>
</feature>
<evidence type="ECO:0000256" key="2">
    <source>
        <dbReference type="ARBA" id="ARBA00023015"/>
    </source>
</evidence>
<dbReference type="InterPro" id="IPR003657">
    <property type="entry name" value="WRKY_dom"/>
</dbReference>
<dbReference type="GO" id="GO:0003700">
    <property type="term" value="F:DNA-binding transcription factor activity"/>
    <property type="evidence" value="ECO:0007669"/>
    <property type="project" value="InterPro"/>
</dbReference>
<proteinExistence type="predicted"/>
<reference evidence="8" key="2">
    <citation type="journal article" date="2024" name="Plant">
        <title>Genomic evolution and insights into agronomic trait innovations of Sesamum species.</title>
        <authorList>
            <person name="Miao H."/>
            <person name="Wang L."/>
            <person name="Qu L."/>
            <person name="Liu H."/>
            <person name="Sun Y."/>
            <person name="Le M."/>
            <person name="Wang Q."/>
            <person name="Wei S."/>
            <person name="Zheng Y."/>
            <person name="Lin W."/>
            <person name="Duan Y."/>
            <person name="Cao H."/>
            <person name="Xiong S."/>
            <person name="Wang X."/>
            <person name="Wei L."/>
            <person name="Li C."/>
            <person name="Ma Q."/>
            <person name="Ju M."/>
            <person name="Zhao R."/>
            <person name="Li G."/>
            <person name="Mu C."/>
            <person name="Tian Q."/>
            <person name="Mei H."/>
            <person name="Zhang T."/>
            <person name="Gao T."/>
            <person name="Zhang H."/>
        </authorList>
    </citation>
    <scope>NUCLEOTIDE SEQUENCE</scope>
    <source>
        <strain evidence="8">G02</strain>
    </source>
</reference>
<evidence type="ECO:0000259" key="7">
    <source>
        <dbReference type="PROSITE" id="PS50811"/>
    </source>
</evidence>
<dbReference type="InterPro" id="IPR036576">
    <property type="entry name" value="WRKY_dom_sf"/>
</dbReference>
<dbReference type="PANTHER" id="PTHR31221">
    <property type="entry name" value="WRKY TRANSCRIPTION FACTOR PROTEIN 1-RELATED"/>
    <property type="match status" value="1"/>
</dbReference>
<comment type="subcellular location">
    <subcellularLocation>
        <location evidence="1">Nucleus</location>
    </subcellularLocation>
</comment>
<keyword evidence="3" id="KW-0238">DNA-binding</keyword>
<dbReference type="PROSITE" id="PS50811">
    <property type="entry name" value="WRKY"/>
    <property type="match status" value="1"/>
</dbReference>
<dbReference type="Gene3D" id="2.20.25.80">
    <property type="entry name" value="WRKY domain"/>
    <property type="match status" value="1"/>
</dbReference>
<keyword evidence="5" id="KW-0539">Nucleus</keyword>
<name>A0AAW2V9Q8_SESRA</name>
<sequence>MEMEGQHIPLPLPPPPLTDPHYLFTPSTPSVFPGPPPQFPDQLGLHSLINSGNITSSMFDDQTQILENSSEKIAAVVEEDIGDEVGNSRKSKKGICRSRKWGSVPRFAFQTRSEEDILDDGYRWRKYGQKSVKNSKFPR</sequence>
<dbReference type="EMBL" id="JACGWJ010000004">
    <property type="protein sequence ID" value="KAL0426057.1"/>
    <property type="molecule type" value="Genomic_DNA"/>
</dbReference>
<dbReference type="GO" id="GO:0005634">
    <property type="term" value="C:nucleus"/>
    <property type="evidence" value="ECO:0007669"/>
    <property type="project" value="UniProtKB-SubCell"/>
</dbReference>